<gene>
    <name evidence="10" type="primary">trpF</name>
    <name evidence="12" type="ORF">SAMN05216362_10790</name>
</gene>
<proteinExistence type="inferred from homology"/>
<dbReference type="UniPathway" id="UPA00035">
    <property type="reaction ID" value="UER00042"/>
</dbReference>
<dbReference type="GO" id="GO:0000162">
    <property type="term" value="P:L-tryptophan biosynthetic process"/>
    <property type="evidence" value="ECO:0007669"/>
    <property type="project" value="UniProtKB-UniRule"/>
</dbReference>
<comment type="similarity">
    <text evidence="3 10">Belongs to the TrpF family.</text>
</comment>
<evidence type="ECO:0000256" key="4">
    <source>
        <dbReference type="ARBA" id="ARBA00012572"/>
    </source>
</evidence>
<keyword evidence="8 10" id="KW-0057">Aromatic amino acid biosynthesis</keyword>
<organism evidence="12 13">
    <name type="scientific">Piscibacillus halophilus</name>
    <dbReference type="NCBI Taxonomy" id="571933"/>
    <lineage>
        <taxon>Bacteria</taxon>
        <taxon>Bacillati</taxon>
        <taxon>Bacillota</taxon>
        <taxon>Bacilli</taxon>
        <taxon>Bacillales</taxon>
        <taxon>Bacillaceae</taxon>
        <taxon>Piscibacillus</taxon>
    </lineage>
</organism>
<dbReference type="InterPro" id="IPR001240">
    <property type="entry name" value="PRAI_dom"/>
</dbReference>
<dbReference type="InterPro" id="IPR011060">
    <property type="entry name" value="RibuloseP-bd_barrel"/>
</dbReference>
<evidence type="ECO:0000256" key="8">
    <source>
        <dbReference type="ARBA" id="ARBA00023141"/>
    </source>
</evidence>
<dbReference type="NCBIfam" id="NF002300">
    <property type="entry name" value="PRK01222.1-7"/>
    <property type="match status" value="1"/>
</dbReference>
<dbReference type="GO" id="GO:0004640">
    <property type="term" value="F:phosphoribosylanthranilate isomerase activity"/>
    <property type="evidence" value="ECO:0007669"/>
    <property type="project" value="UniProtKB-UniRule"/>
</dbReference>
<evidence type="ECO:0000256" key="7">
    <source>
        <dbReference type="ARBA" id="ARBA00022822"/>
    </source>
</evidence>
<evidence type="ECO:0000313" key="13">
    <source>
        <dbReference type="Proteomes" id="UP000199427"/>
    </source>
</evidence>
<evidence type="ECO:0000256" key="10">
    <source>
        <dbReference type="HAMAP-Rule" id="MF_00135"/>
    </source>
</evidence>
<keyword evidence="7 10" id="KW-0822">Tryptophan biosynthesis</keyword>
<reference evidence="12 13" key="1">
    <citation type="submission" date="2016-10" db="EMBL/GenBank/DDBJ databases">
        <authorList>
            <person name="de Groot N.N."/>
        </authorList>
    </citation>
    <scope>NUCLEOTIDE SEQUENCE [LARGE SCALE GENOMIC DNA]</scope>
    <source>
        <strain evidence="12 13">DSM 21633</strain>
    </source>
</reference>
<dbReference type="Proteomes" id="UP000199427">
    <property type="component" value="Unassembled WGS sequence"/>
</dbReference>
<keyword evidence="6 10" id="KW-0028">Amino-acid biosynthesis</keyword>
<feature type="domain" description="N-(5'phosphoribosyl) anthranilate isomerase (PRAI)" evidence="11">
    <location>
        <begin position="5"/>
        <end position="199"/>
    </location>
</feature>
<dbReference type="FunFam" id="3.20.20.70:FF:000075">
    <property type="entry name" value="Tryptophan biosynthesis protein TRP1"/>
    <property type="match status" value="1"/>
</dbReference>
<evidence type="ECO:0000259" key="11">
    <source>
        <dbReference type="Pfam" id="PF00697"/>
    </source>
</evidence>
<protein>
    <recommendedName>
        <fullName evidence="5 10">N-(5'-phosphoribosyl)anthranilate isomerase</fullName>
        <shortName evidence="10">PRAI</shortName>
        <ecNumber evidence="4 10">5.3.1.24</ecNumber>
    </recommendedName>
</protein>
<evidence type="ECO:0000256" key="9">
    <source>
        <dbReference type="ARBA" id="ARBA00023235"/>
    </source>
</evidence>
<dbReference type="PANTHER" id="PTHR42894">
    <property type="entry name" value="N-(5'-PHOSPHORIBOSYL)ANTHRANILATE ISOMERASE"/>
    <property type="match status" value="1"/>
</dbReference>
<sequence length="212" mass="23771">MTQFKICGIQELEHAEAAVNAGADAIGFVFANSKRKVTVDQARHIAKQVPNHIKKIGVFVNSTKQELTEINREVGLDYVQLHGDESPEFCQSLSLPYIKALRIGSEQDLKRLNHYDNASYFLLDSATGPYRGGNGTTFDWELLKEATIDRNRFILAGGLNEDNIKQAIERTRPTMVDVSSGVETNGVKDPEKIKRLIQKVKERSTCHTHSQM</sequence>
<dbReference type="OrthoDB" id="9786954at2"/>
<name>A0A1H9DR58_9BACI</name>
<dbReference type="RefSeq" id="WP_091773056.1">
    <property type="nucleotide sequence ID" value="NZ_FOES01000007.1"/>
</dbReference>
<evidence type="ECO:0000256" key="3">
    <source>
        <dbReference type="ARBA" id="ARBA00007571"/>
    </source>
</evidence>
<evidence type="ECO:0000256" key="6">
    <source>
        <dbReference type="ARBA" id="ARBA00022605"/>
    </source>
</evidence>
<comment type="pathway">
    <text evidence="2 10">Amino-acid biosynthesis; L-tryptophan biosynthesis; L-tryptophan from chorismate: step 3/5.</text>
</comment>
<comment type="catalytic activity">
    <reaction evidence="1 10">
        <text>N-(5-phospho-beta-D-ribosyl)anthranilate = 1-(2-carboxyphenylamino)-1-deoxy-D-ribulose 5-phosphate</text>
        <dbReference type="Rhea" id="RHEA:21540"/>
        <dbReference type="ChEBI" id="CHEBI:18277"/>
        <dbReference type="ChEBI" id="CHEBI:58613"/>
        <dbReference type="EC" id="5.3.1.24"/>
    </reaction>
</comment>
<dbReference type="EC" id="5.3.1.24" evidence="4 10"/>
<dbReference type="EMBL" id="FOES01000007">
    <property type="protein sequence ID" value="SEQ15962.1"/>
    <property type="molecule type" value="Genomic_DNA"/>
</dbReference>
<accession>A0A1H9DR58</accession>
<dbReference type="HAMAP" id="MF_00135">
    <property type="entry name" value="PRAI"/>
    <property type="match status" value="1"/>
</dbReference>
<dbReference type="PANTHER" id="PTHR42894:SF1">
    <property type="entry name" value="N-(5'-PHOSPHORIBOSYL)ANTHRANILATE ISOMERASE"/>
    <property type="match status" value="1"/>
</dbReference>
<dbReference type="InterPro" id="IPR013785">
    <property type="entry name" value="Aldolase_TIM"/>
</dbReference>
<dbReference type="AlphaFoldDB" id="A0A1H9DR58"/>
<dbReference type="SUPFAM" id="SSF51366">
    <property type="entry name" value="Ribulose-phoshate binding barrel"/>
    <property type="match status" value="1"/>
</dbReference>
<keyword evidence="13" id="KW-1185">Reference proteome</keyword>
<dbReference type="STRING" id="571933.SAMN05216362_10790"/>
<evidence type="ECO:0000313" key="12">
    <source>
        <dbReference type="EMBL" id="SEQ15962.1"/>
    </source>
</evidence>
<dbReference type="CDD" id="cd00405">
    <property type="entry name" value="PRAI"/>
    <property type="match status" value="1"/>
</dbReference>
<dbReference type="NCBIfam" id="NF002298">
    <property type="entry name" value="PRK01222.1-4"/>
    <property type="match status" value="1"/>
</dbReference>
<evidence type="ECO:0000256" key="5">
    <source>
        <dbReference type="ARBA" id="ARBA00022272"/>
    </source>
</evidence>
<evidence type="ECO:0000256" key="1">
    <source>
        <dbReference type="ARBA" id="ARBA00001164"/>
    </source>
</evidence>
<evidence type="ECO:0000256" key="2">
    <source>
        <dbReference type="ARBA" id="ARBA00004664"/>
    </source>
</evidence>
<keyword evidence="9 10" id="KW-0413">Isomerase</keyword>
<dbReference type="InterPro" id="IPR044643">
    <property type="entry name" value="TrpF_fam"/>
</dbReference>
<dbReference type="Pfam" id="PF00697">
    <property type="entry name" value="PRAI"/>
    <property type="match status" value="1"/>
</dbReference>
<dbReference type="Gene3D" id="3.20.20.70">
    <property type="entry name" value="Aldolase class I"/>
    <property type="match status" value="1"/>
</dbReference>